<gene>
    <name evidence="1" type="ORF">SAMN05444584_0053</name>
</gene>
<evidence type="ECO:0000313" key="2">
    <source>
        <dbReference type="Proteomes" id="UP000243463"/>
    </source>
</evidence>
<dbReference type="RefSeq" id="WP_088822157.1">
    <property type="nucleotide sequence ID" value="NZ_FZLN01000001.1"/>
</dbReference>
<dbReference type="Proteomes" id="UP000243463">
    <property type="component" value="Unassembled WGS sequence"/>
</dbReference>
<name>A0A217ECJ4_9GAMM</name>
<evidence type="ECO:0000313" key="1">
    <source>
        <dbReference type="EMBL" id="SNQ28144.1"/>
    </source>
</evidence>
<dbReference type="InterPro" id="IPR021831">
    <property type="entry name" value="ParD-like"/>
</dbReference>
<protein>
    <submittedName>
        <fullName evidence="1">ParD-like antitoxin of type II toxin-antitoxin system</fullName>
    </submittedName>
</protein>
<dbReference type="AlphaFoldDB" id="A0A217ECJ4"/>
<accession>A0A217ECJ4</accession>
<dbReference type="Pfam" id="PF11903">
    <property type="entry name" value="ParD_like"/>
    <property type="match status" value="1"/>
</dbReference>
<sequence length="73" mass="7914">MALTAVKIDNEILADAKAYGEAESRSTAKQVAHWARIGKIAQDNPDLTYEDITEILLGMAQAKAGMTTPYKFG</sequence>
<dbReference type="EMBL" id="FZLN01000001">
    <property type="protein sequence ID" value="SNQ28144.1"/>
    <property type="molecule type" value="Genomic_DNA"/>
</dbReference>
<keyword evidence="2" id="KW-1185">Reference proteome</keyword>
<proteinExistence type="predicted"/>
<reference evidence="2" key="1">
    <citation type="submission" date="2017-06" db="EMBL/GenBank/DDBJ databases">
        <authorList>
            <person name="Varghese N."/>
            <person name="Submissions S."/>
        </authorList>
    </citation>
    <scope>NUCLEOTIDE SEQUENCE [LARGE SCALE GENOMIC DNA]</scope>
    <source>
        <strain evidence="2">ANC 5114</strain>
    </source>
</reference>
<organism evidence="1 2">
    <name type="scientific">Acinetobacter apis</name>
    <dbReference type="NCBI Taxonomy" id="1229165"/>
    <lineage>
        <taxon>Bacteria</taxon>
        <taxon>Pseudomonadati</taxon>
        <taxon>Pseudomonadota</taxon>
        <taxon>Gammaproteobacteria</taxon>
        <taxon>Moraxellales</taxon>
        <taxon>Moraxellaceae</taxon>
        <taxon>Acinetobacter</taxon>
    </lineage>
</organism>
<dbReference type="OrthoDB" id="5422561at2"/>